<dbReference type="Gramene" id="OPUNC12G10250.1">
    <property type="protein sequence ID" value="OPUNC12G10250.1"/>
    <property type="gene ID" value="OPUNC12G10250"/>
</dbReference>
<organism evidence="1">
    <name type="scientific">Oryza punctata</name>
    <name type="common">Red rice</name>
    <dbReference type="NCBI Taxonomy" id="4537"/>
    <lineage>
        <taxon>Eukaryota</taxon>
        <taxon>Viridiplantae</taxon>
        <taxon>Streptophyta</taxon>
        <taxon>Embryophyta</taxon>
        <taxon>Tracheophyta</taxon>
        <taxon>Spermatophyta</taxon>
        <taxon>Magnoliopsida</taxon>
        <taxon>Liliopsida</taxon>
        <taxon>Poales</taxon>
        <taxon>Poaceae</taxon>
        <taxon>BOP clade</taxon>
        <taxon>Oryzoideae</taxon>
        <taxon>Oryzeae</taxon>
        <taxon>Oryzinae</taxon>
        <taxon>Oryza</taxon>
    </lineage>
</organism>
<evidence type="ECO:0008006" key="3">
    <source>
        <dbReference type="Google" id="ProtNLM"/>
    </source>
</evidence>
<reference evidence="1" key="2">
    <citation type="submission" date="2018-05" db="EMBL/GenBank/DDBJ databases">
        <title>OpunRS2 (Oryza punctata Reference Sequence Version 2).</title>
        <authorList>
            <person name="Zhang J."/>
            <person name="Kudrna D."/>
            <person name="Lee S."/>
            <person name="Talag J."/>
            <person name="Welchert J."/>
            <person name="Wing R.A."/>
        </authorList>
    </citation>
    <scope>NUCLEOTIDE SEQUENCE [LARGE SCALE GENOMIC DNA]</scope>
</reference>
<dbReference type="HOGENOM" id="CLU_1818985_0_0_1"/>
<proteinExistence type="predicted"/>
<evidence type="ECO:0000313" key="2">
    <source>
        <dbReference type="Proteomes" id="UP000026962"/>
    </source>
</evidence>
<protein>
    <recommendedName>
        <fullName evidence="3">F-box associated domain-containing protein</fullName>
    </recommendedName>
</protein>
<reference evidence="1" key="1">
    <citation type="submission" date="2015-04" db="UniProtKB">
        <authorList>
            <consortium name="EnsemblPlants"/>
        </authorList>
    </citation>
    <scope>IDENTIFICATION</scope>
</reference>
<dbReference type="AlphaFoldDB" id="A0A0E0MM89"/>
<dbReference type="InterPro" id="IPR012871">
    <property type="entry name" value="DUF1668_ORYSA"/>
</dbReference>
<keyword evidence="2" id="KW-1185">Reference proteome</keyword>
<accession>A0A0E0MM89</accession>
<dbReference type="Proteomes" id="UP000026962">
    <property type="component" value="Chromosome 12"/>
</dbReference>
<dbReference type="Pfam" id="PF07893">
    <property type="entry name" value="DUF1668"/>
    <property type="match status" value="1"/>
</dbReference>
<name>A0A0E0MM89_ORYPU</name>
<sequence length="142" mass="15429">MVLRPQRSPLHRLPSPPIFPCRLNPLEFLDPPKVRIAAYALSNTHILLSVSVQQQEDKGTCAFDMDTELWEIVHDKNLPFDGQALPLGGGDHRFIAVACNGGAATAVAMYRMVVGISGITGKKELSIVELQVVASKCRIVPG</sequence>
<dbReference type="EnsemblPlants" id="OPUNC12G10250.1">
    <property type="protein sequence ID" value="OPUNC12G10250.1"/>
    <property type="gene ID" value="OPUNC12G10250"/>
</dbReference>
<evidence type="ECO:0000313" key="1">
    <source>
        <dbReference type="EnsemblPlants" id="OPUNC12G10250.1"/>
    </source>
</evidence>